<dbReference type="OrthoDB" id="674304at2759"/>
<dbReference type="Proteomes" id="UP000244336">
    <property type="component" value="Chromosome 5"/>
</dbReference>
<accession>A0A2T7DIZ2</accession>
<dbReference type="AlphaFoldDB" id="A0A2T7DIZ2"/>
<dbReference type="Gramene" id="PUZ55537">
    <property type="protein sequence ID" value="PUZ55537"/>
    <property type="gene ID" value="GQ55_5G220800"/>
</dbReference>
<keyword evidence="2" id="KW-1185">Reference proteome</keyword>
<sequence>MLRVSYPMASSWPGAAFRSSASTAEAWRAWWPRRRGPFCGRNCGTWYGAELQASGRADFDVDGEIPGLGGHLYCKTYLFEFEDESTDVPPPCWVQKRTK</sequence>
<organism evidence="1 2">
    <name type="scientific">Panicum hallii var. hallii</name>
    <dbReference type="NCBI Taxonomy" id="1504633"/>
    <lineage>
        <taxon>Eukaryota</taxon>
        <taxon>Viridiplantae</taxon>
        <taxon>Streptophyta</taxon>
        <taxon>Embryophyta</taxon>
        <taxon>Tracheophyta</taxon>
        <taxon>Spermatophyta</taxon>
        <taxon>Magnoliopsida</taxon>
        <taxon>Liliopsida</taxon>
        <taxon>Poales</taxon>
        <taxon>Poaceae</taxon>
        <taxon>PACMAD clade</taxon>
        <taxon>Panicoideae</taxon>
        <taxon>Panicodae</taxon>
        <taxon>Paniceae</taxon>
        <taxon>Panicinae</taxon>
        <taxon>Panicum</taxon>
        <taxon>Panicum sect. Panicum</taxon>
    </lineage>
</organism>
<gene>
    <name evidence="1" type="ORF">GQ55_5G220800</name>
</gene>
<proteinExistence type="predicted"/>
<name>A0A2T7DIZ2_9POAL</name>
<reference evidence="1 2" key="1">
    <citation type="submission" date="2018-04" db="EMBL/GenBank/DDBJ databases">
        <title>WGS assembly of Panicum hallii var. hallii HAL2.</title>
        <authorList>
            <person name="Lovell J."/>
            <person name="Jenkins J."/>
            <person name="Lowry D."/>
            <person name="Mamidi S."/>
            <person name="Sreedasyam A."/>
            <person name="Weng X."/>
            <person name="Barry K."/>
            <person name="Bonette J."/>
            <person name="Campitelli B."/>
            <person name="Daum C."/>
            <person name="Gordon S."/>
            <person name="Gould B."/>
            <person name="Lipzen A."/>
            <person name="MacQueen A."/>
            <person name="Palacio-Mejia J."/>
            <person name="Plott C."/>
            <person name="Shakirov E."/>
            <person name="Shu S."/>
            <person name="Yoshinaga Y."/>
            <person name="Zane M."/>
            <person name="Rokhsar D."/>
            <person name="Grimwood J."/>
            <person name="Schmutz J."/>
            <person name="Juenger T."/>
        </authorList>
    </citation>
    <scope>NUCLEOTIDE SEQUENCE [LARGE SCALE GENOMIC DNA]</scope>
    <source>
        <strain evidence="2">cv. HAL2</strain>
    </source>
</reference>
<protein>
    <submittedName>
        <fullName evidence="1">Uncharacterized protein</fullName>
    </submittedName>
</protein>
<dbReference type="EMBL" id="CM009753">
    <property type="protein sequence ID" value="PUZ55537.1"/>
    <property type="molecule type" value="Genomic_DNA"/>
</dbReference>
<evidence type="ECO:0000313" key="2">
    <source>
        <dbReference type="Proteomes" id="UP000244336"/>
    </source>
</evidence>
<evidence type="ECO:0000313" key="1">
    <source>
        <dbReference type="EMBL" id="PUZ55537.1"/>
    </source>
</evidence>